<dbReference type="EMBL" id="GG662472">
    <property type="protein sequence ID" value="EAS03739.1"/>
    <property type="molecule type" value="Genomic_DNA"/>
</dbReference>
<keyword evidence="2" id="KW-0732">Signal</keyword>
<evidence type="ECO:0000313" key="3">
    <source>
        <dbReference type="EMBL" id="EAS03739.1"/>
    </source>
</evidence>
<reference evidence="4" key="1">
    <citation type="journal article" date="2006" name="PLoS Biol.">
        <title>Macronuclear genome sequence of the ciliate Tetrahymena thermophila, a model eukaryote.</title>
        <authorList>
            <person name="Eisen J.A."/>
            <person name="Coyne R.S."/>
            <person name="Wu M."/>
            <person name="Wu D."/>
            <person name="Thiagarajan M."/>
            <person name="Wortman J.R."/>
            <person name="Badger J.H."/>
            <person name="Ren Q."/>
            <person name="Amedeo P."/>
            <person name="Jones K.M."/>
            <person name="Tallon L.J."/>
            <person name="Delcher A.L."/>
            <person name="Salzberg S.L."/>
            <person name="Silva J.C."/>
            <person name="Haas B.J."/>
            <person name="Majoros W.H."/>
            <person name="Farzad M."/>
            <person name="Carlton J.M."/>
            <person name="Smith R.K. Jr."/>
            <person name="Garg J."/>
            <person name="Pearlman R.E."/>
            <person name="Karrer K.M."/>
            <person name="Sun L."/>
            <person name="Manning G."/>
            <person name="Elde N.C."/>
            <person name="Turkewitz A.P."/>
            <person name="Asai D.J."/>
            <person name="Wilkes D.E."/>
            <person name="Wang Y."/>
            <person name="Cai H."/>
            <person name="Collins K."/>
            <person name="Stewart B.A."/>
            <person name="Lee S.R."/>
            <person name="Wilamowska K."/>
            <person name="Weinberg Z."/>
            <person name="Ruzzo W.L."/>
            <person name="Wloga D."/>
            <person name="Gaertig J."/>
            <person name="Frankel J."/>
            <person name="Tsao C.-C."/>
            <person name="Gorovsky M.A."/>
            <person name="Keeling P.J."/>
            <person name="Waller R.F."/>
            <person name="Patron N.J."/>
            <person name="Cherry J.M."/>
            <person name="Stover N.A."/>
            <person name="Krieger C.J."/>
            <person name="del Toro C."/>
            <person name="Ryder H.F."/>
            <person name="Williamson S.C."/>
            <person name="Barbeau R.A."/>
            <person name="Hamilton E.P."/>
            <person name="Orias E."/>
        </authorList>
    </citation>
    <scope>NUCLEOTIDE SEQUENCE [LARGE SCALE GENOMIC DNA]</scope>
    <source>
        <strain evidence="4">SB210</strain>
    </source>
</reference>
<feature type="transmembrane region" description="Helical" evidence="1">
    <location>
        <begin position="121"/>
        <end position="142"/>
    </location>
</feature>
<keyword evidence="1" id="KW-0472">Membrane</keyword>
<evidence type="ECO:0000313" key="4">
    <source>
        <dbReference type="Proteomes" id="UP000009168"/>
    </source>
</evidence>
<organism evidence="3 4">
    <name type="scientific">Tetrahymena thermophila (strain SB210)</name>
    <dbReference type="NCBI Taxonomy" id="312017"/>
    <lineage>
        <taxon>Eukaryota</taxon>
        <taxon>Sar</taxon>
        <taxon>Alveolata</taxon>
        <taxon>Ciliophora</taxon>
        <taxon>Intramacronucleata</taxon>
        <taxon>Oligohymenophorea</taxon>
        <taxon>Hymenostomatida</taxon>
        <taxon>Tetrahymenina</taxon>
        <taxon>Tetrahymenidae</taxon>
        <taxon>Tetrahymena</taxon>
    </lineage>
</organism>
<feature type="transmembrane region" description="Helical" evidence="1">
    <location>
        <begin position="162"/>
        <end position="183"/>
    </location>
</feature>
<gene>
    <name evidence="3" type="ORF">TTHERM_00475020</name>
</gene>
<sequence length="274" mass="32640">MKHFLLSLALVTGLASYALKNFSDYELYFPIAIFQISYAFNIYYNYAIRVENQNMNQGVFILICMLKRYNKFVFFSLLYFQTFIRDVNIFFSIFNYMSIVGIVFISVPLNTWKYLYQKVYLFRFFLIVADTEFIAGDIQFMWTQTIQNPQKLVLFSKPEYEFIFISHFMGIMTYLQDCLIQFIRRDKFMTAYSGIKSFFQWGIGGLLGYLGFIYFNQLQTQFGQQVILNSQDAFLFTRKVFFLYYLYLGAYNVRASQSVKVNQQPLTKSDKKQQ</sequence>
<dbReference type="RefSeq" id="XP_001023984.1">
    <property type="nucleotide sequence ID" value="XM_001023984.1"/>
</dbReference>
<keyword evidence="1" id="KW-1133">Transmembrane helix</keyword>
<dbReference type="GeneID" id="7829498"/>
<feature type="transmembrane region" description="Helical" evidence="1">
    <location>
        <begin position="87"/>
        <end position="109"/>
    </location>
</feature>
<feature type="chain" id="PRO_5003712201" evidence="2">
    <location>
        <begin position="17"/>
        <end position="274"/>
    </location>
</feature>
<feature type="signal peptide" evidence="2">
    <location>
        <begin position="1"/>
        <end position="16"/>
    </location>
</feature>
<keyword evidence="4" id="KW-1185">Reference proteome</keyword>
<protein>
    <submittedName>
        <fullName evidence="3">Transmembrane protein, putative</fullName>
    </submittedName>
</protein>
<keyword evidence="1 3" id="KW-0812">Transmembrane</keyword>
<evidence type="ECO:0000256" key="1">
    <source>
        <dbReference type="SAM" id="Phobius"/>
    </source>
</evidence>
<feature type="transmembrane region" description="Helical" evidence="1">
    <location>
        <begin position="235"/>
        <end position="253"/>
    </location>
</feature>
<dbReference type="Proteomes" id="UP000009168">
    <property type="component" value="Unassembled WGS sequence"/>
</dbReference>
<dbReference type="InParanoid" id="I7MA53"/>
<feature type="transmembrane region" description="Helical" evidence="1">
    <location>
        <begin position="28"/>
        <end position="47"/>
    </location>
</feature>
<dbReference type="AlphaFoldDB" id="I7MA53"/>
<evidence type="ECO:0000256" key="2">
    <source>
        <dbReference type="SAM" id="SignalP"/>
    </source>
</evidence>
<feature type="transmembrane region" description="Helical" evidence="1">
    <location>
        <begin position="59"/>
        <end position="81"/>
    </location>
</feature>
<dbReference type="KEGG" id="tet:TTHERM_00475020"/>
<feature type="transmembrane region" description="Helical" evidence="1">
    <location>
        <begin position="195"/>
        <end position="215"/>
    </location>
</feature>
<accession>I7MA53</accession>
<proteinExistence type="predicted"/>
<name>I7MA53_TETTS</name>
<dbReference type="HOGENOM" id="CLU_1017327_0_0_1"/>